<name>A0A2R6CAE7_9ARCH</name>
<evidence type="ECO:0008006" key="3">
    <source>
        <dbReference type="Google" id="ProtNLM"/>
    </source>
</evidence>
<organism evidence="1 2">
    <name type="scientific">Candidatus Marsarchaeota G2 archaeon BE_D</name>
    <dbReference type="NCBI Taxonomy" id="1978158"/>
    <lineage>
        <taxon>Archaea</taxon>
        <taxon>Candidatus Marsarchaeota</taxon>
        <taxon>Candidatus Marsarchaeota group 2</taxon>
    </lineage>
</organism>
<dbReference type="InterPro" id="IPR007612">
    <property type="entry name" value="LOR"/>
</dbReference>
<comment type="caution">
    <text evidence="1">The sequence shown here is derived from an EMBL/GenBank/DDBJ whole genome shotgun (WGS) entry which is preliminary data.</text>
</comment>
<evidence type="ECO:0000313" key="1">
    <source>
        <dbReference type="EMBL" id="PSO07873.1"/>
    </source>
</evidence>
<proteinExistence type="predicted"/>
<dbReference type="EMBL" id="NEXF01000173">
    <property type="protein sequence ID" value="PSO07873.1"/>
    <property type="molecule type" value="Genomic_DNA"/>
</dbReference>
<sequence>MLTDIGFKDNGGNQVMVARKHSLFSFEYEVLDQYANLMGYIKQHPVSLHNTFDATGAQREFVGRVKHQLMGSMVFQDNFWLEDAGGQRIVTVAGDAFNNQFTLTSTATGGLLATVKLDFPGGFLRNLTAYALGRYKIDVYSNELTPLMLAAFLVALEHRRENQNEA</sequence>
<evidence type="ECO:0000313" key="2">
    <source>
        <dbReference type="Proteomes" id="UP000242015"/>
    </source>
</evidence>
<accession>A0A2R6CAE7</accession>
<protein>
    <recommendedName>
        <fullName evidence="3">Tubby C-terminal domain-containing protein</fullName>
    </recommendedName>
</protein>
<dbReference type="AlphaFoldDB" id="A0A2R6CAE7"/>
<dbReference type="Pfam" id="PF04525">
    <property type="entry name" value="LOR"/>
    <property type="match status" value="1"/>
</dbReference>
<reference evidence="1 2" key="1">
    <citation type="submission" date="2017-04" db="EMBL/GenBank/DDBJ databases">
        <title>Novel microbial lineages endemic to geothermal iron-oxide mats fill important gaps in the evolutionary history of Archaea.</title>
        <authorList>
            <person name="Jay Z.J."/>
            <person name="Beam J.P."/>
            <person name="Dlakic M."/>
            <person name="Rusch D.B."/>
            <person name="Kozubal M.A."/>
            <person name="Inskeep W.P."/>
        </authorList>
    </citation>
    <scope>NUCLEOTIDE SEQUENCE [LARGE SCALE GENOMIC DNA]</scope>
    <source>
        <strain evidence="1">BE_D</strain>
    </source>
</reference>
<gene>
    <name evidence="1" type="ORF">B9Q04_08520</name>
</gene>
<dbReference type="Proteomes" id="UP000242015">
    <property type="component" value="Unassembled WGS sequence"/>
</dbReference>